<reference evidence="3 4" key="1">
    <citation type="submission" date="2017-03" db="EMBL/GenBank/DDBJ databases">
        <title>Genome sequence of Clostridium oryzae DSM 28571.</title>
        <authorList>
            <person name="Poehlein A."/>
            <person name="Daniel R."/>
        </authorList>
    </citation>
    <scope>NUCLEOTIDE SEQUENCE [LARGE SCALE GENOMIC DNA]</scope>
    <source>
        <strain evidence="3 4">DSM 28571</strain>
    </source>
</reference>
<dbReference type="GO" id="GO:0016485">
    <property type="term" value="P:protein processing"/>
    <property type="evidence" value="ECO:0007669"/>
    <property type="project" value="TreeGrafter"/>
</dbReference>
<dbReference type="InterPro" id="IPR011765">
    <property type="entry name" value="Pept_M16_N"/>
</dbReference>
<dbReference type="SMART" id="SM01264">
    <property type="entry name" value="M16C_associated"/>
    <property type="match status" value="1"/>
</dbReference>
<protein>
    <submittedName>
        <fullName evidence="3">Peptidase M16C associated</fullName>
    </submittedName>
</protein>
<dbReference type="Pfam" id="PF08367">
    <property type="entry name" value="M16C_assoc"/>
    <property type="match status" value="1"/>
</dbReference>
<feature type="chain" id="PRO_5039597149" evidence="1">
    <location>
        <begin position="29"/>
        <end position="964"/>
    </location>
</feature>
<dbReference type="Pfam" id="PF05193">
    <property type="entry name" value="Peptidase_M16_C"/>
    <property type="match status" value="1"/>
</dbReference>
<dbReference type="Pfam" id="PF22516">
    <property type="entry name" value="PreP_C"/>
    <property type="match status" value="1"/>
</dbReference>
<proteinExistence type="predicted"/>
<dbReference type="AlphaFoldDB" id="A0A1V4IQR7"/>
<accession>A0A1V4IQR7</accession>
<dbReference type="Proteomes" id="UP000190080">
    <property type="component" value="Unassembled WGS sequence"/>
</dbReference>
<evidence type="ECO:0000259" key="2">
    <source>
        <dbReference type="SMART" id="SM01264"/>
    </source>
</evidence>
<dbReference type="RefSeq" id="WP_169911578.1">
    <property type="nucleotide sequence ID" value="NZ_MZGV01000016.1"/>
</dbReference>
<dbReference type="SUPFAM" id="SSF63411">
    <property type="entry name" value="LuxS/MPP-like metallohydrolase"/>
    <property type="match status" value="4"/>
</dbReference>
<feature type="signal peptide" evidence="1">
    <location>
        <begin position="1"/>
        <end position="28"/>
    </location>
</feature>
<keyword evidence="1" id="KW-0732">Signal</keyword>
<organism evidence="3 4">
    <name type="scientific">Clostridium oryzae</name>
    <dbReference type="NCBI Taxonomy" id="1450648"/>
    <lineage>
        <taxon>Bacteria</taxon>
        <taxon>Bacillati</taxon>
        <taxon>Bacillota</taxon>
        <taxon>Clostridia</taxon>
        <taxon>Eubacteriales</taxon>
        <taxon>Clostridiaceae</taxon>
        <taxon>Clostridium</taxon>
    </lineage>
</organism>
<dbReference type="EMBL" id="MZGV01000016">
    <property type="protein sequence ID" value="OPJ62266.1"/>
    <property type="molecule type" value="Genomic_DNA"/>
</dbReference>
<dbReference type="InterPro" id="IPR007863">
    <property type="entry name" value="Peptidase_M16_C"/>
</dbReference>
<sequence>MKFLKRKMIFVLTTALVLQGVNIVPVHAKASRNTTGNGFKLVKKNYVSAIKSTVMQYEHVKSGAKLVYLKNDDSNKTFSVSFRTLPSDNTGINHILEHSVLDGSKKYPVNNLILNMANQSLCSDINAYTQNDYTDYHFSSRNDKDFMNCLDVMMDSVFHPRVLKNRNIFLQEAGHYELNKEKNKANYNGIVYNEVRGKMGSSFEKLCEKSVESVFERTTYKWDAGGTTESIPDAKYSDLVKAYNKYYKPSNSIIYLYGKLDIDKVLKYLNNNYLSKYTKEKVNAKAAIEEPFKRQKEKTYYYYAGKEKSTSNNTYFAMNYVIDMRKNYDVEKTFDGLLYDAIYSKLNNAAKNKGLGKITIGLTGGGAMQKVFTIASGKLPYEKKAAFRNVINTTLNSIVKSGLSKSYIKSLLNSYSNQQEGEYKTSRGMDLNTDVINSWLNNGNITSYLDDRYIKILKKELKEKYIENMIKEYILNNKFSSFVTLKAKAGEDPNDRGTININALSKKRISRIINDEKNMKKWQSEAGSEKALSTLPVLSVSDIKAKKPDINISEDSDGVKMMFTPVNAGKASSLSMYFDTSMIEKDKIPYINLMCAILNKDSSNVGFEPYAFEKFDDAEKISPKIVARFSGSYDKLEKALESLKGMMTKAKFSDKKMVKDQLKASCDIAKQYAPTNHGLSYLSETDRYNDDLSGLGYYNFANKLHMDFDSKWGETEKNLQDVYDRIFNRNNLIIGFAGTKEGYSSLKLKLPDFLKSIKYYKYTPIDYNCEDNVKNEAFIDDSQNIDSIFLEYNIRKLGYEYNGKVYVMGAIANEYLTNKIRQTGGYGGRMKAESDGNIYLQAGDVSDIDSIFSIFKALPLYLKNFKADKHVLLRYKISAIKELLYEDSPMEQAIQNQEDAVEGKTAADYEREIKQVMATKDKDIRDMSSIIQGIIKQNVFFVIGNKDKINANKDIFTNIIDINE</sequence>
<evidence type="ECO:0000256" key="1">
    <source>
        <dbReference type="SAM" id="SignalP"/>
    </source>
</evidence>
<keyword evidence="4" id="KW-1185">Reference proteome</keyword>
<evidence type="ECO:0000313" key="3">
    <source>
        <dbReference type="EMBL" id="OPJ62266.1"/>
    </source>
</evidence>
<comment type="caution">
    <text evidence="3">The sequence shown here is derived from an EMBL/GenBank/DDBJ whole genome shotgun (WGS) entry which is preliminary data.</text>
</comment>
<dbReference type="Pfam" id="PF00675">
    <property type="entry name" value="Peptidase_M16"/>
    <property type="match status" value="1"/>
</dbReference>
<dbReference type="PANTHER" id="PTHR43016:SF13">
    <property type="entry name" value="PRESEQUENCE PROTEASE, MITOCHONDRIAL"/>
    <property type="match status" value="1"/>
</dbReference>
<dbReference type="STRING" id="1450648.CLORY_18810"/>
<feature type="domain" description="Peptidase M16C associated" evidence="2">
    <location>
        <begin position="485"/>
        <end position="704"/>
    </location>
</feature>
<dbReference type="Gene3D" id="3.30.830.10">
    <property type="entry name" value="Metalloenzyme, LuxS/M16 peptidase-like"/>
    <property type="match status" value="4"/>
</dbReference>
<dbReference type="GO" id="GO:0046872">
    <property type="term" value="F:metal ion binding"/>
    <property type="evidence" value="ECO:0007669"/>
    <property type="project" value="InterPro"/>
</dbReference>
<dbReference type="GO" id="GO:0004222">
    <property type="term" value="F:metalloendopeptidase activity"/>
    <property type="evidence" value="ECO:0007669"/>
    <property type="project" value="TreeGrafter"/>
</dbReference>
<dbReference type="InterPro" id="IPR011249">
    <property type="entry name" value="Metalloenz_LuxS/M16"/>
</dbReference>
<dbReference type="InterPro" id="IPR055130">
    <property type="entry name" value="PreP_C"/>
</dbReference>
<gene>
    <name evidence="3" type="ORF">CLORY_18810</name>
</gene>
<dbReference type="InterPro" id="IPR013578">
    <property type="entry name" value="Peptidase_M16C_assoc"/>
</dbReference>
<evidence type="ECO:0000313" key="4">
    <source>
        <dbReference type="Proteomes" id="UP000190080"/>
    </source>
</evidence>
<dbReference type="PANTHER" id="PTHR43016">
    <property type="entry name" value="PRESEQUENCE PROTEASE"/>
    <property type="match status" value="1"/>
</dbReference>
<name>A0A1V4IQR7_9CLOT</name>